<dbReference type="EMBL" id="BSFP01000080">
    <property type="protein sequence ID" value="GLL06847.1"/>
    <property type="molecule type" value="Genomic_DNA"/>
</dbReference>
<organism evidence="1 2">
    <name type="scientific">Dactylosporangium matsuzakiense</name>
    <dbReference type="NCBI Taxonomy" id="53360"/>
    <lineage>
        <taxon>Bacteria</taxon>
        <taxon>Bacillati</taxon>
        <taxon>Actinomycetota</taxon>
        <taxon>Actinomycetes</taxon>
        <taxon>Micromonosporales</taxon>
        <taxon>Micromonosporaceae</taxon>
        <taxon>Dactylosporangium</taxon>
    </lineage>
</organism>
<sequence length="61" mass="6680">MEMMRLVDCPECGLPATARSGGQLAGTYGPVEHVHLRCVVGHRFFGPGDILLHRHRGRRAG</sequence>
<evidence type="ECO:0000313" key="1">
    <source>
        <dbReference type="EMBL" id="GLL06847.1"/>
    </source>
</evidence>
<accession>A0A9W6KTD9</accession>
<dbReference type="AlphaFoldDB" id="A0A9W6KTD9"/>
<dbReference type="RefSeq" id="WP_223102482.1">
    <property type="nucleotide sequence ID" value="NZ_BAAAXA010000003.1"/>
</dbReference>
<dbReference type="Proteomes" id="UP001143480">
    <property type="component" value="Unassembled WGS sequence"/>
</dbReference>
<reference evidence="1" key="2">
    <citation type="submission" date="2023-01" db="EMBL/GenBank/DDBJ databases">
        <authorList>
            <person name="Sun Q."/>
            <person name="Evtushenko L."/>
        </authorList>
    </citation>
    <scope>NUCLEOTIDE SEQUENCE</scope>
    <source>
        <strain evidence="1">VKM Ac-1321</strain>
    </source>
</reference>
<name>A0A9W6KTD9_9ACTN</name>
<gene>
    <name evidence="1" type="ORF">GCM10017581_085970</name>
</gene>
<keyword evidence="2" id="KW-1185">Reference proteome</keyword>
<evidence type="ECO:0000313" key="2">
    <source>
        <dbReference type="Proteomes" id="UP001143480"/>
    </source>
</evidence>
<reference evidence="1" key="1">
    <citation type="journal article" date="2014" name="Int. J. Syst. Evol. Microbiol.">
        <title>Complete genome sequence of Corynebacterium casei LMG S-19264T (=DSM 44701T), isolated from a smear-ripened cheese.</title>
        <authorList>
            <consortium name="US DOE Joint Genome Institute (JGI-PGF)"/>
            <person name="Walter F."/>
            <person name="Albersmeier A."/>
            <person name="Kalinowski J."/>
            <person name="Ruckert C."/>
        </authorList>
    </citation>
    <scope>NUCLEOTIDE SEQUENCE</scope>
    <source>
        <strain evidence="1">VKM Ac-1321</strain>
    </source>
</reference>
<comment type="caution">
    <text evidence="1">The sequence shown here is derived from an EMBL/GenBank/DDBJ whole genome shotgun (WGS) entry which is preliminary data.</text>
</comment>
<protein>
    <submittedName>
        <fullName evidence="1">Uncharacterized protein</fullName>
    </submittedName>
</protein>
<proteinExistence type="predicted"/>